<feature type="region of interest" description="Disordered" evidence="1">
    <location>
        <begin position="69"/>
        <end position="104"/>
    </location>
</feature>
<organism evidence="2 3">
    <name type="scientific">Araneus ventricosus</name>
    <name type="common">Orbweaver spider</name>
    <name type="synonym">Epeira ventricosa</name>
    <dbReference type="NCBI Taxonomy" id="182803"/>
    <lineage>
        <taxon>Eukaryota</taxon>
        <taxon>Metazoa</taxon>
        <taxon>Ecdysozoa</taxon>
        <taxon>Arthropoda</taxon>
        <taxon>Chelicerata</taxon>
        <taxon>Arachnida</taxon>
        <taxon>Araneae</taxon>
        <taxon>Araneomorphae</taxon>
        <taxon>Entelegynae</taxon>
        <taxon>Araneoidea</taxon>
        <taxon>Araneidae</taxon>
        <taxon>Araneus</taxon>
    </lineage>
</organism>
<evidence type="ECO:0000256" key="1">
    <source>
        <dbReference type="SAM" id="MobiDB-lite"/>
    </source>
</evidence>
<feature type="compositionally biased region" description="Basic residues" evidence="1">
    <location>
        <begin position="69"/>
        <end position="81"/>
    </location>
</feature>
<gene>
    <name evidence="2" type="ORF">AVEN_219886_1</name>
</gene>
<protein>
    <submittedName>
        <fullName evidence="2">Uncharacterized protein</fullName>
    </submittedName>
</protein>
<sequence>MTRQKMSTMTLKRGQKRNSSSAQETLEAFRKFNIVLNLLMNIIPRNDLSSECVKKPLGVVFPKHMWRKNKLKGSKTNKRPSRSGGKNFGIRILEAKGVGRSRKD</sequence>
<feature type="compositionally biased region" description="Polar residues" evidence="1">
    <location>
        <begin position="1"/>
        <end position="10"/>
    </location>
</feature>
<dbReference type="Proteomes" id="UP000499080">
    <property type="component" value="Unassembled WGS sequence"/>
</dbReference>
<dbReference type="AlphaFoldDB" id="A0A4Y2QD64"/>
<comment type="caution">
    <text evidence="2">The sequence shown here is derived from an EMBL/GenBank/DDBJ whole genome shotgun (WGS) entry which is preliminary data.</text>
</comment>
<evidence type="ECO:0000313" key="2">
    <source>
        <dbReference type="EMBL" id="GBN62135.1"/>
    </source>
</evidence>
<dbReference type="EMBL" id="BGPR01013773">
    <property type="protein sequence ID" value="GBN62135.1"/>
    <property type="molecule type" value="Genomic_DNA"/>
</dbReference>
<reference evidence="2 3" key="1">
    <citation type="journal article" date="2019" name="Sci. Rep.">
        <title>Orb-weaving spider Araneus ventricosus genome elucidates the spidroin gene catalogue.</title>
        <authorList>
            <person name="Kono N."/>
            <person name="Nakamura H."/>
            <person name="Ohtoshi R."/>
            <person name="Moran D.A.P."/>
            <person name="Shinohara A."/>
            <person name="Yoshida Y."/>
            <person name="Fujiwara M."/>
            <person name="Mori M."/>
            <person name="Tomita M."/>
            <person name="Arakawa K."/>
        </authorList>
    </citation>
    <scope>NUCLEOTIDE SEQUENCE [LARGE SCALE GENOMIC DNA]</scope>
</reference>
<proteinExistence type="predicted"/>
<feature type="region of interest" description="Disordered" evidence="1">
    <location>
        <begin position="1"/>
        <end position="23"/>
    </location>
</feature>
<accession>A0A4Y2QD64</accession>
<keyword evidence="3" id="KW-1185">Reference proteome</keyword>
<name>A0A4Y2QD64_ARAVE</name>
<evidence type="ECO:0000313" key="3">
    <source>
        <dbReference type="Proteomes" id="UP000499080"/>
    </source>
</evidence>